<dbReference type="Pfam" id="PF24476">
    <property type="entry name" value="DUF7580"/>
    <property type="match status" value="1"/>
</dbReference>
<keyword evidence="1" id="KW-0732">Signal</keyword>
<proteinExistence type="predicted"/>
<dbReference type="PANTHER" id="PTHR35186:SF4">
    <property type="entry name" value="PRION-INHIBITION AND PROPAGATION HELO DOMAIN-CONTAINING PROTEIN"/>
    <property type="match status" value="1"/>
</dbReference>
<dbReference type="AlphaFoldDB" id="A0A8H6FIM3"/>
<feature type="chain" id="PRO_5034932437" description="DUF7580 domain-containing protein" evidence="1">
    <location>
        <begin position="24"/>
        <end position="568"/>
    </location>
</feature>
<dbReference type="RefSeq" id="XP_037156892.1">
    <property type="nucleotide sequence ID" value="XM_037298257.1"/>
</dbReference>
<dbReference type="PANTHER" id="PTHR35186">
    <property type="entry name" value="ANK_REP_REGION DOMAIN-CONTAINING PROTEIN"/>
    <property type="match status" value="1"/>
</dbReference>
<comment type="caution">
    <text evidence="3">The sequence shown here is derived from an EMBL/GenBank/DDBJ whole genome shotgun (WGS) entry which is preliminary data.</text>
</comment>
<organism evidence="3 4">
    <name type="scientific">Letharia lupina</name>
    <dbReference type="NCBI Taxonomy" id="560253"/>
    <lineage>
        <taxon>Eukaryota</taxon>
        <taxon>Fungi</taxon>
        <taxon>Dikarya</taxon>
        <taxon>Ascomycota</taxon>
        <taxon>Pezizomycotina</taxon>
        <taxon>Lecanoromycetes</taxon>
        <taxon>OSLEUM clade</taxon>
        <taxon>Lecanoromycetidae</taxon>
        <taxon>Lecanorales</taxon>
        <taxon>Lecanorineae</taxon>
        <taxon>Parmeliaceae</taxon>
        <taxon>Letharia</taxon>
    </lineage>
</organism>
<dbReference type="Proteomes" id="UP000593566">
    <property type="component" value="Unassembled WGS sequence"/>
</dbReference>
<gene>
    <name evidence="3" type="ORF">HO133_007366</name>
</gene>
<evidence type="ECO:0000313" key="4">
    <source>
        <dbReference type="Proteomes" id="UP000593566"/>
    </source>
</evidence>
<protein>
    <recommendedName>
        <fullName evidence="2">DUF7580 domain-containing protein</fullName>
    </recommendedName>
</protein>
<dbReference type="InterPro" id="IPR056002">
    <property type="entry name" value="DUF7580"/>
</dbReference>
<accession>A0A8H6FIM3</accession>
<keyword evidence="4" id="KW-1185">Reference proteome</keyword>
<name>A0A8H6FIM3_9LECA</name>
<dbReference type="EMBL" id="JACCJB010000003">
    <property type="protein sequence ID" value="KAF6229250.1"/>
    <property type="molecule type" value="Genomic_DNA"/>
</dbReference>
<sequence>MSGFEVVGIALGVLPIVLHSVDAYKDSIRRVGTTIRKRKHVEKLARALLLQQQILEETVKSVVLACGCENIGALEEDPFGYFSNEDVRERVEDYLGPKNSIAFVGLLTASNDIVKKVAENISGLVPAHQEPTDDLVAIINANQEKTSILVDLAPRVKLLLGITDIKATIQEIDDGTAALDRFSRLTLSNRQTIQSDSSRKAVKLAKAFRHIRTFASTLYLAITDGFREECHDSHETRLYLDDRVDIAADILRRVGKANSVTPLMIFDLVFTAGTCPKERVFYETVVQVFDEDDCDDNFNLSLDNQTRRDSRPNTLVGLSFVSQRASSPSKPAIASVASICAAIKEAGGSQRRISFALVGNQPIGTISDNASLAHQLQEEPNDAISLKEILQAEGTPLPWKFRMLLALRLASSLLQLLQTCWLDRAWSKDVVFFLVRPGAQAQVFLNRPFVRCAFGGLRTASRSIEPKVALLELGILLLEIWHKTTLEARFGLENAPTAYYDRMARGVEWLDDVDEPLPDLYDKAVAHCLRVNISGDTRFLDWEDTKLWSVICGDIIVPLAKICKQWSG</sequence>
<reference evidence="3 4" key="1">
    <citation type="journal article" date="2020" name="Genomics">
        <title>Complete, high-quality genomes from long-read metagenomic sequencing of two wolf lichen thalli reveals enigmatic genome architecture.</title>
        <authorList>
            <person name="McKenzie S.K."/>
            <person name="Walston R.F."/>
            <person name="Allen J.L."/>
        </authorList>
    </citation>
    <scope>NUCLEOTIDE SEQUENCE [LARGE SCALE GENOMIC DNA]</scope>
    <source>
        <strain evidence="3">WasteWater1</strain>
    </source>
</reference>
<feature type="domain" description="DUF7580" evidence="2">
    <location>
        <begin position="210"/>
        <end position="564"/>
    </location>
</feature>
<evidence type="ECO:0000313" key="3">
    <source>
        <dbReference type="EMBL" id="KAF6229250.1"/>
    </source>
</evidence>
<feature type="signal peptide" evidence="1">
    <location>
        <begin position="1"/>
        <end position="23"/>
    </location>
</feature>
<evidence type="ECO:0000259" key="2">
    <source>
        <dbReference type="Pfam" id="PF24476"/>
    </source>
</evidence>
<dbReference type="GeneID" id="59335765"/>
<evidence type="ECO:0000256" key="1">
    <source>
        <dbReference type="SAM" id="SignalP"/>
    </source>
</evidence>